<dbReference type="KEGG" id="naci:NUH88_11325"/>
<dbReference type="Pfam" id="PF00534">
    <property type="entry name" value="Glycos_transf_1"/>
    <property type="match status" value="1"/>
</dbReference>
<sequence length="358" mass="37821">MARLLMAALCQAGHEVILASRLRSRDGKGDPDLQRRIAERGIRFANRFADCCEGGKIASPDLWFTYHLYYKAPDHIGPRVAERLGIPYVAAEASNAPKRAVGPWAASHARIIDALGRTDLVVGFNSRDKACLLPCLGPKAAYLDLKPFVDGLPYPPRPSYGALARELGLAEGTPILLAVGMMRPGAKTESYALLAEALRLLPQDRRWALVIAGDGPARVSVERAFAPLGACVQFLGAVDPARLTGLYLGADILAWPAINEAFGMALLEAQAAGLPVVAGDVGGVPDIVTNGETGLLSPEGDAQAFAANLDLLLTDPARARRMGTAAREQANRLHSLEAASACLDEALGGVLARHGAGR</sequence>
<gene>
    <name evidence="2" type="ORF">NUH88_11325</name>
</gene>
<dbReference type="EMBL" id="CP102480">
    <property type="protein sequence ID" value="UUX48009.1"/>
    <property type="molecule type" value="Genomic_DNA"/>
</dbReference>
<accession>A0A9J7AN54</accession>
<dbReference type="Gene3D" id="3.40.50.2000">
    <property type="entry name" value="Glycogen Phosphorylase B"/>
    <property type="match status" value="2"/>
</dbReference>
<dbReference type="CDD" id="cd03801">
    <property type="entry name" value="GT4_PimA-like"/>
    <property type="match status" value="1"/>
</dbReference>
<keyword evidence="3" id="KW-1185">Reference proteome</keyword>
<evidence type="ECO:0000313" key="3">
    <source>
        <dbReference type="Proteomes" id="UP001060336"/>
    </source>
</evidence>
<evidence type="ECO:0000313" key="2">
    <source>
        <dbReference type="EMBL" id="UUX48009.1"/>
    </source>
</evidence>
<dbReference type="PANTHER" id="PTHR45947:SF3">
    <property type="entry name" value="SULFOQUINOVOSYL TRANSFERASE SQD2"/>
    <property type="match status" value="1"/>
</dbReference>
<proteinExistence type="predicted"/>
<dbReference type="Proteomes" id="UP001060336">
    <property type="component" value="Chromosome"/>
</dbReference>
<dbReference type="SUPFAM" id="SSF53756">
    <property type="entry name" value="UDP-Glycosyltransferase/glycogen phosphorylase"/>
    <property type="match status" value="1"/>
</dbReference>
<dbReference type="AlphaFoldDB" id="A0A9J7AN54"/>
<reference evidence="2" key="1">
    <citation type="submission" date="2022-08" db="EMBL/GenBank/DDBJ databases">
        <title>Nisaea acidiphila sp. nov., isolated from a marine algal debris and emended description of the genus Nisaea Urios et al. 2008.</title>
        <authorList>
            <person name="Kwon K."/>
        </authorList>
    </citation>
    <scope>NUCLEOTIDE SEQUENCE</scope>
    <source>
        <strain evidence="2">MEBiC11861</strain>
    </source>
</reference>
<dbReference type="RefSeq" id="WP_257766517.1">
    <property type="nucleotide sequence ID" value="NZ_CP102480.1"/>
</dbReference>
<dbReference type="GO" id="GO:0016757">
    <property type="term" value="F:glycosyltransferase activity"/>
    <property type="evidence" value="ECO:0007669"/>
    <property type="project" value="InterPro"/>
</dbReference>
<name>A0A9J7AN54_9PROT</name>
<evidence type="ECO:0000259" key="1">
    <source>
        <dbReference type="Pfam" id="PF00534"/>
    </source>
</evidence>
<dbReference type="InterPro" id="IPR001296">
    <property type="entry name" value="Glyco_trans_1"/>
</dbReference>
<dbReference type="InterPro" id="IPR050194">
    <property type="entry name" value="Glycosyltransferase_grp1"/>
</dbReference>
<dbReference type="PANTHER" id="PTHR45947">
    <property type="entry name" value="SULFOQUINOVOSYL TRANSFERASE SQD2"/>
    <property type="match status" value="1"/>
</dbReference>
<feature type="domain" description="Glycosyl transferase family 1" evidence="1">
    <location>
        <begin position="165"/>
        <end position="328"/>
    </location>
</feature>
<protein>
    <submittedName>
        <fullName evidence="2">Glycosyltransferase family 4 protein</fullName>
    </submittedName>
</protein>
<organism evidence="2 3">
    <name type="scientific">Nisaea acidiphila</name>
    <dbReference type="NCBI Taxonomy" id="1862145"/>
    <lineage>
        <taxon>Bacteria</taxon>
        <taxon>Pseudomonadati</taxon>
        <taxon>Pseudomonadota</taxon>
        <taxon>Alphaproteobacteria</taxon>
        <taxon>Rhodospirillales</taxon>
        <taxon>Thalassobaculaceae</taxon>
        <taxon>Nisaea</taxon>
    </lineage>
</organism>